<reference evidence="2 3" key="1">
    <citation type="journal article" date="2014" name="Int. J. Syst. Evol. Microbiol.">
        <title>Phaeodactylibacter xiamenensis gen. nov., sp. nov., a member of the family Saprospiraceae isolated from the marine alga Phaeodactylum tricornutum.</title>
        <authorList>
            <person name="Chen Z.Jr."/>
            <person name="Lei X."/>
            <person name="Lai Q."/>
            <person name="Li Y."/>
            <person name="Zhang B."/>
            <person name="Zhang J."/>
            <person name="Zhang H."/>
            <person name="Yang L."/>
            <person name="Zheng W."/>
            <person name="Tian Y."/>
            <person name="Yu Z."/>
            <person name="Xu H.Jr."/>
            <person name="Zheng T."/>
        </authorList>
    </citation>
    <scope>NUCLEOTIDE SEQUENCE [LARGE SCALE GENOMIC DNA]</scope>
    <source>
        <strain evidence="2 3">KD52</strain>
    </source>
</reference>
<name>A0A098SAJ3_9BACT</name>
<gene>
    <name evidence="2" type="ORF">IX84_08305</name>
</gene>
<dbReference type="EMBL" id="JPOS01000018">
    <property type="protein sequence ID" value="KGE88658.1"/>
    <property type="molecule type" value="Genomic_DNA"/>
</dbReference>
<evidence type="ECO:0000313" key="2">
    <source>
        <dbReference type="EMBL" id="KGE88658.1"/>
    </source>
</evidence>
<dbReference type="STRING" id="1524460.IX84_08305"/>
<proteinExistence type="predicted"/>
<dbReference type="OrthoDB" id="947434at2"/>
<accession>A0A098SAJ3</accession>
<dbReference type="RefSeq" id="WP_044218424.1">
    <property type="nucleotide sequence ID" value="NZ_JBKAGJ010000018.1"/>
</dbReference>
<feature type="compositionally biased region" description="Basic and acidic residues" evidence="1">
    <location>
        <begin position="90"/>
        <end position="104"/>
    </location>
</feature>
<sequence>MKDEAQQPWEAQVRRVVETHEFDYDPAAWAGMEQLLDSTPPAAGSHAGNWWASVWKWLLPAGLILAGGVWWMVNRPVAPSLQGSLPVSTGKEDIQPDKDRENDATLSEIPERENNLNPGITYIKPVRTIPVTPFRIVATYDPGLPAVQRVLPPELPLLPARQLPKVLMPTTVKQEPMEVGFKRKRNRKALFPEIFESY</sequence>
<organism evidence="2 3">
    <name type="scientific">Phaeodactylibacter xiamenensis</name>
    <dbReference type="NCBI Taxonomy" id="1524460"/>
    <lineage>
        <taxon>Bacteria</taxon>
        <taxon>Pseudomonadati</taxon>
        <taxon>Bacteroidota</taxon>
        <taxon>Saprospiria</taxon>
        <taxon>Saprospirales</taxon>
        <taxon>Haliscomenobacteraceae</taxon>
        <taxon>Phaeodactylibacter</taxon>
    </lineage>
</organism>
<feature type="region of interest" description="Disordered" evidence="1">
    <location>
        <begin position="82"/>
        <end position="104"/>
    </location>
</feature>
<keyword evidence="3" id="KW-1185">Reference proteome</keyword>
<evidence type="ECO:0000256" key="1">
    <source>
        <dbReference type="SAM" id="MobiDB-lite"/>
    </source>
</evidence>
<protein>
    <submittedName>
        <fullName evidence="2">Uncharacterized protein</fullName>
    </submittedName>
</protein>
<evidence type="ECO:0000313" key="3">
    <source>
        <dbReference type="Proteomes" id="UP000029736"/>
    </source>
</evidence>
<comment type="caution">
    <text evidence="2">The sequence shown here is derived from an EMBL/GenBank/DDBJ whole genome shotgun (WGS) entry which is preliminary data.</text>
</comment>
<dbReference type="AlphaFoldDB" id="A0A098SAJ3"/>
<dbReference type="Proteomes" id="UP000029736">
    <property type="component" value="Unassembled WGS sequence"/>
</dbReference>